<gene>
    <name evidence="1" type="ORF">J1N35_028888</name>
</gene>
<comment type="caution">
    <text evidence="1">The sequence shown here is derived from an EMBL/GenBank/DDBJ whole genome shotgun (WGS) entry which is preliminary data.</text>
</comment>
<dbReference type="Proteomes" id="UP000828251">
    <property type="component" value="Unassembled WGS sequence"/>
</dbReference>
<evidence type="ECO:0000313" key="2">
    <source>
        <dbReference type="Proteomes" id="UP000828251"/>
    </source>
</evidence>
<keyword evidence="2" id="KW-1185">Reference proteome</keyword>
<reference evidence="1 2" key="1">
    <citation type="journal article" date="2021" name="Plant Biotechnol. J.">
        <title>Multi-omics assisted identification of the key and species-specific regulatory components of drought-tolerant mechanisms in Gossypium stocksii.</title>
        <authorList>
            <person name="Yu D."/>
            <person name="Ke L."/>
            <person name="Zhang D."/>
            <person name="Wu Y."/>
            <person name="Sun Y."/>
            <person name="Mei J."/>
            <person name="Sun J."/>
            <person name="Sun Y."/>
        </authorList>
    </citation>
    <scope>NUCLEOTIDE SEQUENCE [LARGE SCALE GENOMIC DNA]</scope>
    <source>
        <strain evidence="2">cv. E1</strain>
        <tissue evidence="1">Leaf</tissue>
    </source>
</reference>
<organism evidence="1 2">
    <name type="scientific">Gossypium stocksii</name>
    <dbReference type="NCBI Taxonomy" id="47602"/>
    <lineage>
        <taxon>Eukaryota</taxon>
        <taxon>Viridiplantae</taxon>
        <taxon>Streptophyta</taxon>
        <taxon>Embryophyta</taxon>
        <taxon>Tracheophyta</taxon>
        <taxon>Spermatophyta</taxon>
        <taxon>Magnoliopsida</taxon>
        <taxon>eudicotyledons</taxon>
        <taxon>Gunneridae</taxon>
        <taxon>Pentapetalae</taxon>
        <taxon>rosids</taxon>
        <taxon>malvids</taxon>
        <taxon>Malvales</taxon>
        <taxon>Malvaceae</taxon>
        <taxon>Malvoideae</taxon>
        <taxon>Gossypium</taxon>
    </lineage>
</organism>
<name>A0A9D3UWS2_9ROSI</name>
<accession>A0A9D3UWS2</accession>
<evidence type="ECO:0000313" key="1">
    <source>
        <dbReference type="EMBL" id="KAH1063901.1"/>
    </source>
</evidence>
<dbReference type="EMBL" id="JAIQCV010000009">
    <property type="protein sequence ID" value="KAH1063901.1"/>
    <property type="molecule type" value="Genomic_DNA"/>
</dbReference>
<proteinExistence type="predicted"/>
<dbReference type="OrthoDB" id="998851at2759"/>
<sequence length="67" mass="8091">MEIKKEEMYWEQRARVNWLKFGDKNTAFFHKHASARRRANKISELETLDRRVVTDNEGIKESATLYF</sequence>
<protein>
    <submittedName>
        <fullName evidence="1">Uncharacterized protein</fullName>
    </submittedName>
</protein>
<dbReference type="AlphaFoldDB" id="A0A9D3UWS2"/>